<feature type="coiled-coil region" evidence="1">
    <location>
        <begin position="419"/>
        <end position="478"/>
    </location>
</feature>
<dbReference type="PANTHER" id="PTHR48459">
    <property type="entry name" value="CUE DOMAIN-CONTAINING PROTEIN"/>
    <property type="match status" value="1"/>
</dbReference>
<evidence type="ECO:0000256" key="1">
    <source>
        <dbReference type="SAM" id="Coils"/>
    </source>
</evidence>
<sequence>MGFKTVHGSLMELFPQVDWRILKAVAIEHPKDANAAAEYVVSEVLPNLPRQSIQGSPHEDCSTGGVAGGRSNIIDAEHEEQTESSTHQDVALDLPSISIPSESTCTNDITSVVHRSDSSNQEKAPSPTAVLPCDSEVQGIQVHGNVENEELILLVRPQRQEDVQSSANQTSELMSTASSYEENTNLSQVFVSTETEVPALLGKSPDINVSVGHEETSQFLPTTWMVKNGSSGGSSNEHRGKLKDINGLSADDFDMPQSGTCPHVESVNVTDIFLKNSVVEETTEVVQDHLQLVTSAAPIDSCKTLKSNEDIRIDFLEDIVEAAKNNKKTLFLAMESSMNMMRQVELQEKLAEQAKEEAASAGLDILKKVEELEQMLRHAKEANDMHAGEIYGEKAILATEVRELQGRLLSLSDERDKALAILDEMNQTLETRLAAAEELRKAAEKQKLEKEESAKKALAEQEAIMDKVVQESKILQRQAEENSKLREFLVDRGHVVDTLQGEISVICQDVRLLKERFDENVPLSKSISSTQTSCILASSGSSSSLKSTGSILGSSIRSSASDLASEPRDTSKSPKERSPTSSIHDQSPKSQHEEDKRTDRKELLDEGWDFFEEPEM</sequence>
<gene>
    <name evidence="3" type="ORF">JCGZ_21963</name>
</gene>
<accession>A0A067JCF9</accession>
<feature type="region of interest" description="Disordered" evidence="2">
    <location>
        <begin position="556"/>
        <end position="616"/>
    </location>
</feature>
<dbReference type="KEGG" id="jcu:105650026"/>
<proteinExistence type="predicted"/>
<evidence type="ECO:0000313" key="3">
    <source>
        <dbReference type="EMBL" id="KDP21492.1"/>
    </source>
</evidence>
<evidence type="ECO:0000256" key="2">
    <source>
        <dbReference type="SAM" id="MobiDB-lite"/>
    </source>
</evidence>
<feature type="region of interest" description="Disordered" evidence="2">
    <location>
        <begin position="50"/>
        <end position="70"/>
    </location>
</feature>
<dbReference type="EMBL" id="KK915662">
    <property type="protein sequence ID" value="KDP21492.1"/>
    <property type="molecule type" value="Genomic_DNA"/>
</dbReference>
<keyword evidence="4" id="KW-1185">Reference proteome</keyword>
<feature type="coiled-coil region" evidence="1">
    <location>
        <begin position="337"/>
        <end position="389"/>
    </location>
</feature>
<protein>
    <recommendedName>
        <fullName evidence="5">CUE domain-containing protein</fullName>
    </recommendedName>
</protein>
<feature type="compositionally biased region" description="Basic and acidic residues" evidence="2">
    <location>
        <begin position="586"/>
        <end position="604"/>
    </location>
</feature>
<dbReference type="PANTHER" id="PTHR48459:SF1">
    <property type="entry name" value="CUE DOMAIN-CONTAINING PROTEIN"/>
    <property type="match status" value="1"/>
</dbReference>
<dbReference type="STRING" id="180498.A0A067JCF9"/>
<reference evidence="3 4" key="1">
    <citation type="journal article" date="2014" name="PLoS ONE">
        <title>Global Analysis of Gene Expression Profiles in Physic Nut (Jatropha curcas L.) Seedlings Exposed to Salt Stress.</title>
        <authorList>
            <person name="Zhang L."/>
            <person name="Zhang C."/>
            <person name="Wu P."/>
            <person name="Chen Y."/>
            <person name="Li M."/>
            <person name="Jiang H."/>
            <person name="Wu G."/>
        </authorList>
    </citation>
    <scope>NUCLEOTIDE SEQUENCE [LARGE SCALE GENOMIC DNA]</scope>
    <source>
        <strain evidence="4">cv. GZQX0401</strain>
        <tissue evidence="3">Young leaves</tissue>
    </source>
</reference>
<organism evidence="3 4">
    <name type="scientific">Jatropha curcas</name>
    <name type="common">Barbados nut</name>
    <dbReference type="NCBI Taxonomy" id="180498"/>
    <lineage>
        <taxon>Eukaryota</taxon>
        <taxon>Viridiplantae</taxon>
        <taxon>Streptophyta</taxon>
        <taxon>Embryophyta</taxon>
        <taxon>Tracheophyta</taxon>
        <taxon>Spermatophyta</taxon>
        <taxon>Magnoliopsida</taxon>
        <taxon>eudicotyledons</taxon>
        <taxon>Gunneridae</taxon>
        <taxon>Pentapetalae</taxon>
        <taxon>rosids</taxon>
        <taxon>fabids</taxon>
        <taxon>Malpighiales</taxon>
        <taxon>Euphorbiaceae</taxon>
        <taxon>Crotonoideae</taxon>
        <taxon>Jatropheae</taxon>
        <taxon>Jatropha</taxon>
    </lineage>
</organism>
<dbReference type="Proteomes" id="UP000027138">
    <property type="component" value="Unassembled WGS sequence"/>
</dbReference>
<name>A0A067JCF9_JATCU</name>
<feature type="compositionally biased region" description="Basic and acidic residues" evidence="2">
    <location>
        <begin position="565"/>
        <end position="578"/>
    </location>
</feature>
<keyword evidence="1" id="KW-0175">Coiled coil</keyword>
<dbReference type="AlphaFoldDB" id="A0A067JCF9"/>
<feature type="compositionally biased region" description="Acidic residues" evidence="2">
    <location>
        <begin position="605"/>
        <end position="616"/>
    </location>
</feature>
<evidence type="ECO:0008006" key="5">
    <source>
        <dbReference type="Google" id="ProtNLM"/>
    </source>
</evidence>
<evidence type="ECO:0000313" key="4">
    <source>
        <dbReference type="Proteomes" id="UP000027138"/>
    </source>
</evidence>
<dbReference type="OrthoDB" id="620544at2759"/>